<dbReference type="Pfam" id="PF14192">
    <property type="entry name" value="DUF4314"/>
    <property type="match status" value="1"/>
</dbReference>
<evidence type="ECO:0000313" key="3">
    <source>
        <dbReference type="Proteomes" id="UP001600943"/>
    </source>
</evidence>
<keyword evidence="3" id="KW-1185">Reference proteome</keyword>
<reference evidence="2 3" key="1">
    <citation type="submission" date="2024-04" db="EMBL/GenBank/DDBJ databases">
        <title>Defined microbial consortia suppress multidrug-resistant proinflammatory Enterobacteriaceae via ecological control.</title>
        <authorList>
            <person name="Furuichi M."/>
            <person name="Kawaguchi T."/>
            <person name="Pust M."/>
            <person name="Yasuma K."/>
            <person name="Plichta D."/>
            <person name="Hasegawa N."/>
            <person name="Ohya T."/>
            <person name="Bhattarai S."/>
            <person name="Sasajima S."/>
            <person name="Aoto Y."/>
            <person name="Tuganbaev T."/>
            <person name="Yaginuma M."/>
            <person name="Ueda M."/>
            <person name="Okahashi N."/>
            <person name="Amafuji K."/>
            <person name="Kiridooshi Y."/>
            <person name="Sugita K."/>
            <person name="Strazar M."/>
            <person name="Skelly A."/>
            <person name="Suda W."/>
            <person name="Hattori M."/>
            <person name="Nakamoto N."/>
            <person name="Caballero S."/>
            <person name="Norman J."/>
            <person name="Olle B."/>
            <person name="Tanoue T."/>
            <person name="Arita M."/>
            <person name="Bucci V."/>
            <person name="Atarashi K."/>
            <person name="Xavier R."/>
            <person name="Honda K."/>
        </authorList>
    </citation>
    <scope>NUCLEOTIDE SEQUENCE [LARGE SCALE GENOMIC DNA]</scope>
    <source>
        <strain evidence="3">k04-0078-D8-1</strain>
    </source>
</reference>
<accession>A0ABQ0BFL3</accession>
<dbReference type="RefSeq" id="WP_390408535.1">
    <property type="nucleotide sequence ID" value="NZ_BAABYW010000001.1"/>
</dbReference>
<evidence type="ECO:0000313" key="2">
    <source>
        <dbReference type="EMBL" id="GAA6410242.1"/>
    </source>
</evidence>
<organism evidence="2 3">
    <name type="scientific">Blautia hominis</name>
    <dbReference type="NCBI Taxonomy" id="2025493"/>
    <lineage>
        <taxon>Bacteria</taxon>
        <taxon>Bacillati</taxon>
        <taxon>Bacillota</taxon>
        <taxon>Clostridia</taxon>
        <taxon>Lachnospirales</taxon>
        <taxon>Lachnospiraceae</taxon>
        <taxon>Blautia</taxon>
    </lineage>
</organism>
<proteinExistence type="predicted"/>
<dbReference type="Proteomes" id="UP001600943">
    <property type="component" value="Unassembled WGS sequence"/>
</dbReference>
<gene>
    <name evidence="2" type="ORF">K040078D81_43590</name>
</gene>
<dbReference type="InterPro" id="IPR025463">
    <property type="entry name" value="DUF4314"/>
</dbReference>
<dbReference type="EMBL" id="BAABYW010000001">
    <property type="protein sequence ID" value="GAA6410242.1"/>
    <property type="molecule type" value="Genomic_DNA"/>
</dbReference>
<name>A0ABQ0BFL3_9FIRM</name>
<protein>
    <recommendedName>
        <fullName evidence="1">DUF4314 domain-containing protein</fullName>
    </recommendedName>
</protein>
<evidence type="ECO:0000259" key="1">
    <source>
        <dbReference type="Pfam" id="PF14192"/>
    </source>
</evidence>
<feature type="domain" description="DUF4314" evidence="1">
    <location>
        <begin position="11"/>
        <end position="74"/>
    </location>
</feature>
<comment type="caution">
    <text evidence="2">The sequence shown here is derived from an EMBL/GenBank/DDBJ whole genome shotgun (WGS) entry which is preliminary data.</text>
</comment>
<sequence length="172" mass="19617">MKTITKLEKMALKKIYPSGCRVKLDYLVSVPYSKIIPGDLGTVRKIDDAGIIHVSWDNGERGEVIYQEDKCQCIMTEMQMDGFLRGLQNTPFRNIDELQNCLEDNLCFAFPQIYFRMPVNNELPVELCVDVFDMEQAKISVQFSSRNDGQLCVKEASLMGMRKEKTGVVFNG</sequence>